<keyword evidence="2" id="KW-1185">Reference proteome</keyword>
<evidence type="ECO:0000313" key="2">
    <source>
        <dbReference type="Proteomes" id="UP000092839"/>
    </source>
</evidence>
<reference evidence="1 2" key="1">
    <citation type="submission" date="2016-07" db="EMBL/GenBank/DDBJ databases">
        <title>Complete genome sequence of Bradyrhizobium icense LMTR 13T, a potential inoculant strain isolated from lima bean (Phaseolus lunatus) in Peru.</title>
        <authorList>
            <person name="Ormeno-Orrillo E."/>
            <person name="Duran D."/>
            <person name="Rogel M.A."/>
            <person name="Rey L."/>
            <person name="Imperial J."/>
            <person name="Ruiz-Argueso T."/>
            <person name="Martinez-Romero E."/>
        </authorList>
    </citation>
    <scope>NUCLEOTIDE SEQUENCE [LARGE SCALE GENOMIC DNA]</scope>
    <source>
        <strain evidence="1 2">LMTR 13</strain>
    </source>
</reference>
<dbReference type="EMBL" id="CP016428">
    <property type="protein sequence ID" value="ANW00667.1"/>
    <property type="molecule type" value="Genomic_DNA"/>
</dbReference>
<dbReference type="Proteomes" id="UP000092839">
    <property type="component" value="Chromosome"/>
</dbReference>
<dbReference type="AlphaFoldDB" id="A0A1B1UD30"/>
<organism evidence="1 2">
    <name type="scientific">Bradyrhizobium icense</name>
    <dbReference type="NCBI Taxonomy" id="1274631"/>
    <lineage>
        <taxon>Bacteria</taxon>
        <taxon>Pseudomonadati</taxon>
        <taxon>Pseudomonadota</taxon>
        <taxon>Alphaproteobacteria</taxon>
        <taxon>Hyphomicrobiales</taxon>
        <taxon>Nitrobacteraceae</taxon>
        <taxon>Bradyrhizobium</taxon>
    </lineage>
</organism>
<evidence type="ECO:0000313" key="1">
    <source>
        <dbReference type="EMBL" id="ANW00667.1"/>
    </source>
</evidence>
<name>A0A1B1UD30_9BRAD</name>
<accession>A0A1B1UD30</accession>
<dbReference type="KEGG" id="bic:LMTR13_11310"/>
<gene>
    <name evidence="1" type="ORF">LMTR13_11310</name>
</gene>
<protein>
    <recommendedName>
        <fullName evidence="3">XRE family transcriptional regulator</fullName>
    </recommendedName>
</protein>
<sequence>MTIHPAIRLLIAEIEVFRGKTGMSSTAFGTLSLNDPKFVSDLHKGRTPSLSTMDKVRAFMQANDRAPSEHAGAA</sequence>
<evidence type="ECO:0008006" key="3">
    <source>
        <dbReference type="Google" id="ProtNLM"/>
    </source>
</evidence>
<proteinExistence type="predicted"/>